<dbReference type="EMBL" id="CAADJA010000002">
    <property type="protein sequence ID" value="VFS51761.1"/>
    <property type="molecule type" value="Genomic_DNA"/>
</dbReference>
<dbReference type="Pfam" id="PF25472">
    <property type="entry name" value="DUF7902"/>
    <property type="match status" value="1"/>
</dbReference>
<protein>
    <recommendedName>
        <fullName evidence="1">DUF7902 domain-containing protein</fullName>
    </recommendedName>
</protein>
<name>A0A484ZVA8_9GAMM</name>
<evidence type="ECO:0000313" key="3">
    <source>
        <dbReference type="Proteomes" id="UP000373449"/>
    </source>
</evidence>
<evidence type="ECO:0000259" key="1">
    <source>
        <dbReference type="Pfam" id="PF25472"/>
    </source>
</evidence>
<accession>A0A484ZVA8</accession>
<evidence type="ECO:0000313" key="2">
    <source>
        <dbReference type="EMBL" id="VFS51761.1"/>
    </source>
</evidence>
<dbReference type="InterPro" id="IPR057224">
    <property type="entry name" value="DUF7902"/>
</dbReference>
<reference evidence="2 3" key="1">
    <citation type="submission" date="2019-03" db="EMBL/GenBank/DDBJ databases">
        <authorList>
            <consortium name="Pathogen Informatics"/>
        </authorList>
    </citation>
    <scope>NUCLEOTIDE SEQUENCE [LARGE SCALE GENOMIC DNA]</scope>
    <source>
        <strain evidence="2 3">NCTC12282</strain>
    </source>
</reference>
<sequence length="124" mass="14030">MKMEQQLTESQQRISLATADFLASDKALLPFTQQLQSLEKQTQEATNNVQLNEPLAGMEKMSADLDMLSNLMASLKFEDTIQQTHIIESISEIYARLNQARARLQQRRKEQGSVESIGSIRCSI</sequence>
<gene>
    <name evidence="2" type="ORF">NCTC12282_05410</name>
</gene>
<organism evidence="2 3">
    <name type="scientific">Budvicia aquatica</name>
    <dbReference type="NCBI Taxonomy" id="82979"/>
    <lineage>
        <taxon>Bacteria</taxon>
        <taxon>Pseudomonadati</taxon>
        <taxon>Pseudomonadota</taxon>
        <taxon>Gammaproteobacteria</taxon>
        <taxon>Enterobacterales</taxon>
        <taxon>Budviciaceae</taxon>
        <taxon>Budvicia</taxon>
    </lineage>
</organism>
<feature type="domain" description="DUF7902" evidence="1">
    <location>
        <begin position="26"/>
        <end position="110"/>
    </location>
</feature>
<proteinExistence type="predicted"/>
<dbReference type="Proteomes" id="UP000373449">
    <property type="component" value="Unassembled WGS sequence"/>
</dbReference>
<dbReference type="AlphaFoldDB" id="A0A484ZVA8"/>